<evidence type="ECO:0000313" key="2">
    <source>
        <dbReference type="EMBL" id="KAA2235243.1"/>
    </source>
</evidence>
<evidence type="ECO:0000259" key="1">
    <source>
        <dbReference type="Pfam" id="PF08241"/>
    </source>
</evidence>
<dbReference type="OrthoDB" id="163232at2"/>
<comment type="caution">
    <text evidence="2">The sequence shown here is derived from an EMBL/GenBank/DDBJ whole genome shotgun (WGS) entry which is preliminary data.</text>
</comment>
<name>A0A5B2V6T5_9HYPH</name>
<protein>
    <submittedName>
        <fullName evidence="2">Class I SAM-dependent methyltransferase</fullName>
    </submittedName>
</protein>
<sequence length="306" mass="34536">MMWKLKGAWMQLSKSFKGSEYADRIAHLEAEVRRLEFIDAKYRGYDEIEPIVTALLTLDPGERRKILSMDLGQYAVGTQNAQTRDAWVAKVLSDLPAGSRLLDAGAGQCQYKHHCGHLDYVSQDVAVYDATSAVGLQNPGWSFSEIDIVCDIVAIPEPDASFDAILCTEVFEHLPDPVRALDELGRLLKPGGCLITTAPFWSLTHQAPFHFATGFNRFFYEHHYERLGLDIVELTPNGNFFECVGQELRRIGDMARRFADDQPRALEIYATQIILAMVQRMSARDTGSTEMLHYDYQIRAIKRAVS</sequence>
<feature type="domain" description="Methyltransferase type 11" evidence="1">
    <location>
        <begin position="141"/>
        <end position="195"/>
    </location>
</feature>
<dbReference type="CDD" id="cd02440">
    <property type="entry name" value="AdoMet_MTases"/>
    <property type="match status" value="1"/>
</dbReference>
<gene>
    <name evidence="2" type="ORF">F0L46_21105</name>
</gene>
<keyword evidence="2" id="KW-0808">Transferase</keyword>
<dbReference type="Gene3D" id="3.40.50.150">
    <property type="entry name" value="Vaccinia Virus protein VP39"/>
    <property type="match status" value="1"/>
</dbReference>
<keyword evidence="3" id="KW-1185">Reference proteome</keyword>
<organism evidence="2 3">
    <name type="scientific">Salinarimonas soli</name>
    <dbReference type="NCBI Taxonomy" id="1638099"/>
    <lineage>
        <taxon>Bacteria</taxon>
        <taxon>Pseudomonadati</taxon>
        <taxon>Pseudomonadota</taxon>
        <taxon>Alphaproteobacteria</taxon>
        <taxon>Hyphomicrobiales</taxon>
        <taxon>Salinarimonadaceae</taxon>
        <taxon>Salinarimonas</taxon>
    </lineage>
</organism>
<dbReference type="GO" id="GO:0032259">
    <property type="term" value="P:methylation"/>
    <property type="evidence" value="ECO:0007669"/>
    <property type="project" value="UniProtKB-KW"/>
</dbReference>
<dbReference type="GO" id="GO:0008757">
    <property type="term" value="F:S-adenosylmethionine-dependent methyltransferase activity"/>
    <property type="evidence" value="ECO:0007669"/>
    <property type="project" value="InterPro"/>
</dbReference>
<dbReference type="Proteomes" id="UP000323142">
    <property type="component" value="Unassembled WGS sequence"/>
</dbReference>
<dbReference type="InterPro" id="IPR013216">
    <property type="entry name" value="Methyltransf_11"/>
</dbReference>
<dbReference type="SUPFAM" id="SSF53335">
    <property type="entry name" value="S-adenosyl-L-methionine-dependent methyltransferases"/>
    <property type="match status" value="1"/>
</dbReference>
<reference evidence="2 3" key="1">
    <citation type="submission" date="2019-09" db="EMBL/GenBank/DDBJ databases">
        <title>Salinarimonas rosea gen. nov., sp. nov., a new member of the a-2 subgroup of the Proteobacteria.</title>
        <authorList>
            <person name="Liu J."/>
        </authorList>
    </citation>
    <scope>NUCLEOTIDE SEQUENCE [LARGE SCALE GENOMIC DNA]</scope>
    <source>
        <strain evidence="2 3">BN140002</strain>
    </source>
</reference>
<dbReference type="InterPro" id="IPR029063">
    <property type="entry name" value="SAM-dependent_MTases_sf"/>
</dbReference>
<proteinExistence type="predicted"/>
<keyword evidence="2" id="KW-0489">Methyltransferase</keyword>
<dbReference type="AlphaFoldDB" id="A0A5B2V6T5"/>
<evidence type="ECO:0000313" key="3">
    <source>
        <dbReference type="Proteomes" id="UP000323142"/>
    </source>
</evidence>
<dbReference type="Pfam" id="PF08241">
    <property type="entry name" value="Methyltransf_11"/>
    <property type="match status" value="1"/>
</dbReference>
<dbReference type="EMBL" id="VUOA01000037">
    <property type="protein sequence ID" value="KAA2235243.1"/>
    <property type="molecule type" value="Genomic_DNA"/>
</dbReference>
<reference evidence="2 3" key="2">
    <citation type="submission" date="2019-09" db="EMBL/GenBank/DDBJ databases">
        <authorList>
            <person name="Jin C."/>
        </authorList>
    </citation>
    <scope>NUCLEOTIDE SEQUENCE [LARGE SCALE GENOMIC DNA]</scope>
    <source>
        <strain evidence="2 3">BN140002</strain>
    </source>
</reference>
<accession>A0A5B2V6T5</accession>